<organism evidence="2 3">
    <name type="scientific">Piloderma croceum (strain F 1598)</name>
    <dbReference type="NCBI Taxonomy" id="765440"/>
    <lineage>
        <taxon>Eukaryota</taxon>
        <taxon>Fungi</taxon>
        <taxon>Dikarya</taxon>
        <taxon>Basidiomycota</taxon>
        <taxon>Agaricomycotina</taxon>
        <taxon>Agaricomycetes</taxon>
        <taxon>Agaricomycetidae</taxon>
        <taxon>Atheliales</taxon>
        <taxon>Atheliaceae</taxon>
        <taxon>Piloderma</taxon>
    </lineage>
</organism>
<dbReference type="EMBL" id="KN832984">
    <property type="protein sequence ID" value="KIM85683.1"/>
    <property type="molecule type" value="Genomic_DNA"/>
</dbReference>
<feature type="compositionally biased region" description="Polar residues" evidence="1">
    <location>
        <begin position="316"/>
        <end position="335"/>
    </location>
</feature>
<keyword evidence="3" id="KW-1185">Reference proteome</keyword>
<sequence length="342" mass="37055">MFTSLSFKKFGRRIRSPFTFFKKLSKKQRKGAHKRQASRQIDTHHKSAIEEKSVQDAAAAPTLDVKIPSTSNAVTAPSDSGVFFPPTPKSLSSESGPTSRTPAFERPLPEIVDDGGFDSTAQSGINTIILSEEKDVTADKFAEIVNSKEKPLPDPIVINDVEPTEMRPMAVATDVEVKAKEEAIVSAVNVQAAPAKNVLQDNESKSHNPVVEVESPPLPSQEEVTVEEPEATSASSVEPQPVKELTQVIEKAEIPKADLTSASMNENAAKDPIITPDDCVVSVETSTKASEPVVEKVETPPEETPLTESPVEEKSTQQLKIVTANNESVHKSISNSKEESYF</sequence>
<feature type="compositionally biased region" description="Basic and acidic residues" evidence="1">
    <location>
        <begin position="41"/>
        <end position="54"/>
    </location>
</feature>
<proteinExistence type="predicted"/>
<evidence type="ECO:0000256" key="1">
    <source>
        <dbReference type="SAM" id="MobiDB-lite"/>
    </source>
</evidence>
<dbReference type="Proteomes" id="UP000054166">
    <property type="component" value="Unassembled WGS sequence"/>
</dbReference>
<dbReference type="AlphaFoldDB" id="A0A0C3BHA9"/>
<dbReference type="OrthoDB" id="3295260at2759"/>
<name>A0A0C3BHA9_PILCF</name>
<gene>
    <name evidence="2" type="ORF">PILCRDRAFT_341212</name>
</gene>
<reference evidence="3" key="2">
    <citation type="submission" date="2015-01" db="EMBL/GenBank/DDBJ databases">
        <title>Evolutionary Origins and Diversification of the Mycorrhizal Mutualists.</title>
        <authorList>
            <consortium name="DOE Joint Genome Institute"/>
            <consortium name="Mycorrhizal Genomics Consortium"/>
            <person name="Kohler A."/>
            <person name="Kuo A."/>
            <person name="Nagy L.G."/>
            <person name="Floudas D."/>
            <person name="Copeland A."/>
            <person name="Barry K.W."/>
            <person name="Cichocki N."/>
            <person name="Veneault-Fourrey C."/>
            <person name="LaButti K."/>
            <person name="Lindquist E.A."/>
            <person name="Lipzen A."/>
            <person name="Lundell T."/>
            <person name="Morin E."/>
            <person name="Murat C."/>
            <person name="Riley R."/>
            <person name="Ohm R."/>
            <person name="Sun H."/>
            <person name="Tunlid A."/>
            <person name="Henrissat B."/>
            <person name="Grigoriev I.V."/>
            <person name="Hibbett D.S."/>
            <person name="Martin F."/>
        </authorList>
    </citation>
    <scope>NUCLEOTIDE SEQUENCE [LARGE SCALE GENOMIC DNA]</scope>
    <source>
        <strain evidence="3">F 1598</strain>
    </source>
</reference>
<feature type="compositionally biased region" description="Low complexity" evidence="1">
    <location>
        <begin position="209"/>
        <end position="223"/>
    </location>
</feature>
<feature type="region of interest" description="Disordered" evidence="1">
    <location>
        <begin position="283"/>
        <end position="342"/>
    </location>
</feature>
<feature type="compositionally biased region" description="Basic residues" evidence="1">
    <location>
        <begin position="24"/>
        <end position="37"/>
    </location>
</feature>
<evidence type="ECO:0000313" key="2">
    <source>
        <dbReference type="EMBL" id="KIM85683.1"/>
    </source>
</evidence>
<reference evidence="2 3" key="1">
    <citation type="submission" date="2014-04" db="EMBL/GenBank/DDBJ databases">
        <authorList>
            <consortium name="DOE Joint Genome Institute"/>
            <person name="Kuo A."/>
            <person name="Tarkka M."/>
            <person name="Buscot F."/>
            <person name="Kohler A."/>
            <person name="Nagy L.G."/>
            <person name="Floudas D."/>
            <person name="Copeland A."/>
            <person name="Barry K.W."/>
            <person name="Cichocki N."/>
            <person name="Veneault-Fourrey C."/>
            <person name="LaButti K."/>
            <person name="Lindquist E.A."/>
            <person name="Lipzen A."/>
            <person name="Lundell T."/>
            <person name="Morin E."/>
            <person name="Murat C."/>
            <person name="Sun H."/>
            <person name="Tunlid A."/>
            <person name="Henrissat B."/>
            <person name="Grigoriev I.V."/>
            <person name="Hibbett D.S."/>
            <person name="Martin F."/>
            <person name="Nordberg H.P."/>
            <person name="Cantor M.N."/>
            <person name="Hua S.X."/>
        </authorList>
    </citation>
    <scope>NUCLEOTIDE SEQUENCE [LARGE SCALE GENOMIC DNA]</scope>
    <source>
        <strain evidence="2 3">F 1598</strain>
    </source>
</reference>
<feature type="compositionally biased region" description="Polar residues" evidence="1">
    <location>
        <begin position="68"/>
        <end position="78"/>
    </location>
</feature>
<dbReference type="InParanoid" id="A0A0C3BHA9"/>
<feature type="region of interest" description="Disordered" evidence="1">
    <location>
        <begin position="198"/>
        <end position="249"/>
    </location>
</feature>
<protein>
    <submittedName>
        <fullName evidence="2">Uncharacterized protein</fullName>
    </submittedName>
</protein>
<accession>A0A0C3BHA9</accession>
<evidence type="ECO:0000313" key="3">
    <source>
        <dbReference type="Proteomes" id="UP000054166"/>
    </source>
</evidence>
<dbReference type="HOGENOM" id="CLU_811616_0_0_1"/>
<feature type="compositionally biased region" description="Polar residues" evidence="1">
    <location>
        <begin position="89"/>
        <end position="101"/>
    </location>
</feature>
<feature type="region of interest" description="Disordered" evidence="1">
    <location>
        <begin position="24"/>
        <end position="111"/>
    </location>
</feature>